<dbReference type="InterPro" id="IPR000089">
    <property type="entry name" value="Biotin_lipoyl"/>
</dbReference>
<organism evidence="15 16">
    <name type="scientific">Halosimplex litoreum</name>
    <dbReference type="NCBI Taxonomy" id="1198301"/>
    <lineage>
        <taxon>Archaea</taxon>
        <taxon>Methanobacteriati</taxon>
        <taxon>Methanobacteriota</taxon>
        <taxon>Stenosarchaea group</taxon>
        <taxon>Halobacteria</taxon>
        <taxon>Halobacteriales</taxon>
        <taxon>Haloarculaceae</taxon>
        <taxon>Halosimplex</taxon>
    </lineage>
</organism>
<dbReference type="AlphaFoldDB" id="A0A7T3FX15"/>
<sequence>MFEKVLVANRGEIAVRVMRACEELGVATVAVYSEADKHAGFVRYADEAYNVGPARAADSYNDGEAVIEAARKADADAIHPGYGFMAENADFAARVEAADGITWIGPASEAMERLGEKTHARQVMREADVPIVPGTTESVEDPEEVREFGEEHGFPVLIKAEGGGGGMGQEVVESAEDAEEALETAQREGEAYFSNASVYLERFLDNARHVEVQIIADKHGTVRHVGERDCSLQRRQQKVIEEGPSPALTDELREDIREAARRGADAGDYYNAGTFEFLVEDEDRNDEGLLDADTDFFFLEVNTRIQVEHTVTEELTDIDLVKWQIRVAAGEELTFEQDEVELEGHAMEFRINAENAADDFAPATGGEYEVYDPPGGIGVRVDDAHRQGDDLVTDYDSMVAKLITHGEDRAECIARGKRALADYTIEGFPTIIPFHRMMLTDEPFLDGRHTTKYLDDDVDPERIEAAQERWGTESASGGDDEDVVEREFTVEVNGKRFEVELEERGAPAIPTEVDGGSGGGQAQRPQPGGGGGSSGGDSGGVSAEGQEVTAEMQGTILEVNVAEGDEVAAGDVLCVLEAMKMENDIVAENGGTVTAVAVSEGDSVDMGDAMFVLD</sequence>
<dbReference type="Pfam" id="PF02785">
    <property type="entry name" value="Biotin_carb_C"/>
    <property type="match status" value="1"/>
</dbReference>
<dbReference type="GeneID" id="60589894"/>
<gene>
    <name evidence="15" type="ORF">I7X12_15335</name>
</gene>
<evidence type="ECO:0000313" key="15">
    <source>
        <dbReference type="EMBL" id="QPV62107.1"/>
    </source>
</evidence>
<evidence type="ECO:0000259" key="13">
    <source>
        <dbReference type="PROSITE" id="PS50975"/>
    </source>
</evidence>
<feature type="domain" description="Biotin carboxylation" evidence="14">
    <location>
        <begin position="1"/>
        <end position="459"/>
    </location>
</feature>
<evidence type="ECO:0000259" key="12">
    <source>
        <dbReference type="PROSITE" id="PS50968"/>
    </source>
</evidence>
<dbReference type="InterPro" id="IPR005481">
    <property type="entry name" value="BC-like_N"/>
</dbReference>
<evidence type="ECO:0000256" key="6">
    <source>
        <dbReference type="ARBA" id="ARBA00022840"/>
    </source>
</evidence>
<evidence type="ECO:0000256" key="5">
    <source>
        <dbReference type="ARBA" id="ARBA00022741"/>
    </source>
</evidence>
<dbReference type="InterPro" id="IPR005482">
    <property type="entry name" value="Biotin_COase_C"/>
</dbReference>
<evidence type="ECO:0000256" key="1">
    <source>
        <dbReference type="ARBA" id="ARBA00001936"/>
    </source>
</evidence>
<dbReference type="SMART" id="SM00878">
    <property type="entry name" value="Biotin_carb_C"/>
    <property type="match status" value="1"/>
</dbReference>
<dbReference type="InterPro" id="IPR016185">
    <property type="entry name" value="PreATP-grasp_dom_sf"/>
</dbReference>
<feature type="coiled-coil region" evidence="10">
    <location>
        <begin position="168"/>
        <end position="195"/>
    </location>
</feature>
<feature type="compositionally biased region" description="Gly residues" evidence="11">
    <location>
        <begin position="515"/>
        <end position="539"/>
    </location>
</feature>
<evidence type="ECO:0000313" key="16">
    <source>
        <dbReference type="Proteomes" id="UP000595001"/>
    </source>
</evidence>
<evidence type="ECO:0000256" key="10">
    <source>
        <dbReference type="SAM" id="Coils"/>
    </source>
</evidence>
<dbReference type="PROSITE" id="PS00188">
    <property type="entry name" value="BIOTIN"/>
    <property type="match status" value="1"/>
</dbReference>
<dbReference type="FunFam" id="3.40.50.20:FF:000010">
    <property type="entry name" value="Propionyl-CoA carboxylase subunit alpha"/>
    <property type="match status" value="1"/>
</dbReference>
<dbReference type="InterPro" id="IPR005479">
    <property type="entry name" value="CPAse_ATP-bd"/>
</dbReference>
<keyword evidence="16" id="KW-1185">Reference proteome</keyword>
<dbReference type="PANTHER" id="PTHR18866:SF33">
    <property type="entry name" value="METHYLCROTONOYL-COA CARBOXYLASE SUBUNIT ALPHA, MITOCHONDRIAL-RELATED"/>
    <property type="match status" value="1"/>
</dbReference>
<dbReference type="Proteomes" id="UP000595001">
    <property type="component" value="Chromosome"/>
</dbReference>
<dbReference type="GO" id="GO:0016874">
    <property type="term" value="F:ligase activity"/>
    <property type="evidence" value="ECO:0007669"/>
    <property type="project" value="UniProtKB-KW"/>
</dbReference>
<dbReference type="RefSeq" id="WP_198060924.1">
    <property type="nucleotide sequence ID" value="NZ_CP065856.1"/>
</dbReference>
<dbReference type="PROSITE" id="PS50979">
    <property type="entry name" value="BC"/>
    <property type="match status" value="1"/>
</dbReference>
<proteinExistence type="predicted"/>
<dbReference type="EMBL" id="CP065856">
    <property type="protein sequence ID" value="QPV62107.1"/>
    <property type="molecule type" value="Genomic_DNA"/>
</dbReference>
<name>A0A7T3FX15_9EURY</name>
<evidence type="ECO:0000256" key="3">
    <source>
        <dbReference type="ARBA" id="ARBA00001953"/>
    </source>
</evidence>
<dbReference type="Pfam" id="PF00289">
    <property type="entry name" value="Biotin_carb_N"/>
    <property type="match status" value="1"/>
</dbReference>
<evidence type="ECO:0000256" key="11">
    <source>
        <dbReference type="SAM" id="MobiDB-lite"/>
    </source>
</evidence>
<feature type="domain" description="Lipoyl-binding" evidence="12">
    <location>
        <begin position="538"/>
        <end position="614"/>
    </location>
</feature>
<dbReference type="InterPro" id="IPR050856">
    <property type="entry name" value="Biotin_carboxylase_complex"/>
</dbReference>
<evidence type="ECO:0000256" key="4">
    <source>
        <dbReference type="ARBA" id="ARBA00022598"/>
    </source>
</evidence>
<dbReference type="Pfam" id="PF00364">
    <property type="entry name" value="Biotin_lipoyl"/>
    <property type="match status" value="1"/>
</dbReference>
<keyword evidence="7" id="KW-0460">Magnesium</keyword>
<dbReference type="SUPFAM" id="SSF56059">
    <property type="entry name" value="Glutathione synthetase ATP-binding domain-like"/>
    <property type="match status" value="1"/>
</dbReference>
<dbReference type="SUPFAM" id="SSF51246">
    <property type="entry name" value="Rudiment single hybrid motif"/>
    <property type="match status" value="1"/>
</dbReference>
<dbReference type="PANTHER" id="PTHR18866">
    <property type="entry name" value="CARBOXYLASE:PYRUVATE/ACETYL-COA/PROPIONYL-COA CARBOXYLASE"/>
    <property type="match status" value="1"/>
</dbReference>
<keyword evidence="10" id="KW-0175">Coiled coil</keyword>
<keyword evidence="8" id="KW-0092">Biotin</keyword>
<dbReference type="InterPro" id="IPR011764">
    <property type="entry name" value="Biotin_carboxylation_dom"/>
</dbReference>
<dbReference type="GO" id="GO:0046872">
    <property type="term" value="F:metal ion binding"/>
    <property type="evidence" value="ECO:0007669"/>
    <property type="project" value="InterPro"/>
</dbReference>
<comment type="cofactor">
    <cofactor evidence="2">
        <name>Co(2+)</name>
        <dbReference type="ChEBI" id="CHEBI:48828"/>
    </cofactor>
</comment>
<evidence type="ECO:0000256" key="9">
    <source>
        <dbReference type="PROSITE-ProRule" id="PRU00409"/>
    </source>
</evidence>
<evidence type="ECO:0000256" key="2">
    <source>
        <dbReference type="ARBA" id="ARBA00001941"/>
    </source>
</evidence>
<feature type="region of interest" description="Disordered" evidence="11">
    <location>
        <begin position="499"/>
        <end position="545"/>
    </location>
</feature>
<dbReference type="GO" id="GO:0005524">
    <property type="term" value="F:ATP binding"/>
    <property type="evidence" value="ECO:0007669"/>
    <property type="project" value="UniProtKB-UniRule"/>
</dbReference>
<dbReference type="PROSITE" id="PS50968">
    <property type="entry name" value="BIOTINYL_LIPOYL"/>
    <property type="match status" value="1"/>
</dbReference>
<dbReference type="KEGG" id="hlt:I7X12_15335"/>
<dbReference type="PROSITE" id="PS00867">
    <property type="entry name" value="CPSASE_2"/>
    <property type="match status" value="1"/>
</dbReference>
<evidence type="ECO:0000256" key="7">
    <source>
        <dbReference type="ARBA" id="ARBA00022842"/>
    </source>
</evidence>
<keyword evidence="6 9" id="KW-0067">ATP-binding</keyword>
<dbReference type="OrthoDB" id="31083at2157"/>
<dbReference type="SUPFAM" id="SSF52440">
    <property type="entry name" value="PreATP-grasp domain"/>
    <property type="match status" value="1"/>
</dbReference>
<dbReference type="Pfam" id="PF02786">
    <property type="entry name" value="CPSase_L_D2"/>
    <property type="match status" value="1"/>
</dbReference>
<feature type="domain" description="ATP-grasp" evidence="13">
    <location>
        <begin position="121"/>
        <end position="329"/>
    </location>
</feature>
<dbReference type="PROSITE" id="PS50975">
    <property type="entry name" value="ATP_GRASP"/>
    <property type="match status" value="1"/>
</dbReference>
<evidence type="ECO:0000259" key="14">
    <source>
        <dbReference type="PROSITE" id="PS50979"/>
    </source>
</evidence>
<dbReference type="Gene3D" id="2.40.50.100">
    <property type="match status" value="1"/>
</dbReference>
<comment type="cofactor">
    <cofactor evidence="3">
        <name>biotin</name>
        <dbReference type="ChEBI" id="CHEBI:57586"/>
    </cofactor>
</comment>
<comment type="cofactor">
    <cofactor evidence="1">
        <name>Mn(2+)</name>
        <dbReference type="ChEBI" id="CHEBI:29035"/>
    </cofactor>
</comment>
<reference evidence="15 16" key="1">
    <citation type="submission" date="2020-12" db="EMBL/GenBank/DDBJ databases">
        <title>Halosimplex halophilum sp. nov. and Halosimplex salinum sp. nov., two new members of the genus Halosimplex.</title>
        <authorList>
            <person name="Cui H.L."/>
        </authorList>
    </citation>
    <scope>NUCLEOTIDE SEQUENCE [LARGE SCALE GENOMIC DNA]</scope>
    <source>
        <strain evidence="15 16">YGH94</strain>
    </source>
</reference>
<dbReference type="InterPro" id="IPR011054">
    <property type="entry name" value="Rudment_hybrid_motif"/>
</dbReference>
<protein>
    <submittedName>
        <fullName evidence="15">Biotin/lipoyl-binding protein</fullName>
    </submittedName>
</protein>
<dbReference type="Gene3D" id="3.30.470.20">
    <property type="entry name" value="ATP-grasp fold, B domain"/>
    <property type="match status" value="1"/>
</dbReference>
<accession>A0A7T3FX15</accession>
<keyword evidence="5 9" id="KW-0547">Nucleotide-binding</keyword>
<evidence type="ECO:0000256" key="8">
    <source>
        <dbReference type="ARBA" id="ARBA00023267"/>
    </source>
</evidence>
<dbReference type="CDD" id="cd06850">
    <property type="entry name" value="biotinyl_domain"/>
    <property type="match status" value="1"/>
</dbReference>
<dbReference type="InterPro" id="IPR011761">
    <property type="entry name" value="ATP-grasp"/>
</dbReference>
<dbReference type="SUPFAM" id="SSF51230">
    <property type="entry name" value="Single hybrid motif"/>
    <property type="match status" value="1"/>
</dbReference>
<dbReference type="FunFam" id="2.40.50.100:FF:000003">
    <property type="entry name" value="Acetyl-CoA carboxylase biotin carboxyl carrier protein"/>
    <property type="match status" value="1"/>
</dbReference>
<dbReference type="InterPro" id="IPR001882">
    <property type="entry name" value="Biotin_BS"/>
</dbReference>
<dbReference type="InterPro" id="IPR011053">
    <property type="entry name" value="Single_hybrid_motif"/>
</dbReference>
<keyword evidence="4" id="KW-0436">Ligase</keyword>